<keyword evidence="1" id="KW-1133">Transmembrane helix</keyword>
<evidence type="ECO:0000256" key="1">
    <source>
        <dbReference type="SAM" id="Phobius"/>
    </source>
</evidence>
<proteinExistence type="predicted"/>
<gene>
    <name evidence="2" type="ORF">GCM10011360_27590</name>
</gene>
<dbReference type="Proteomes" id="UP000612855">
    <property type="component" value="Unassembled WGS sequence"/>
</dbReference>
<keyword evidence="1" id="KW-0812">Transmembrane</keyword>
<reference evidence="3" key="1">
    <citation type="journal article" date="2019" name="Int. J. Syst. Evol. Microbiol.">
        <title>The Global Catalogue of Microorganisms (GCM) 10K type strain sequencing project: providing services to taxonomists for standard genome sequencing and annotation.</title>
        <authorList>
            <consortium name="The Broad Institute Genomics Platform"/>
            <consortium name="The Broad Institute Genome Sequencing Center for Infectious Disease"/>
            <person name="Wu L."/>
            <person name="Ma J."/>
        </authorList>
    </citation>
    <scope>NUCLEOTIDE SEQUENCE [LARGE SCALE GENOMIC DNA]</scope>
    <source>
        <strain evidence="3">CGMCC 1.12664</strain>
    </source>
</reference>
<evidence type="ECO:0000313" key="3">
    <source>
        <dbReference type="Proteomes" id="UP000612855"/>
    </source>
</evidence>
<protein>
    <recommendedName>
        <fullName evidence="4">Capsular polysaccharide transport system permease protein</fullName>
    </recommendedName>
</protein>
<dbReference type="RefSeq" id="WP_188478235.1">
    <property type="nucleotide sequence ID" value="NZ_BMFJ01000001.1"/>
</dbReference>
<feature type="transmembrane region" description="Helical" evidence="1">
    <location>
        <begin position="45"/>
        <end position="67"/>
    </location>
</feature>
<keyword evidence="3" id="KW-1185">Reference proteome</keyword>
<evidence type="ECO:0008006" key="4">
    <source>
        <dbReference type="Google" id="ProtNLM"/>
    </source>
</evidence>
<feature type="transmembrane region" description="Helical" evidence="1">
    <location>
        <begin position="386"/>
        <end position="408"/>
    </location>
</feature>
<dbReference type="GO" id="GO:0004713">
    <property type="term" value="F:protein tyrosine kinase activity"/>
    <property type="evidence" value="ECO:0007669"/>
    <property type="project" value="TreeGrafter"/>
</dbReference>
<organism evidence="2 3">
    <name type="scientific">Primorskyibacter flagellatus</name>
    <dbReference type="NCBI Taxonomy" id="1387277"/>
    <lineage>
        <taxon>Bacteria</taxon>
        <taxon>Pseudomonadati</taxon>
        <taxon>Pseudomonadota</taxon>
        <taxon>Alphaproteobacteria</taxon>
        <taxon>Rhodobacterales</taxon>
        <taxon>Roseobacteraceae</taxon>
        <taxon>Primorskyibacter</taxon>
    </lineage>
</organism>
<accession>A0A917ACI0</accession>
<dbReference type="EMBL" id="BMFJ01000001">
    <property type="protein sequence ID" value="GGE38275.1"/>
    <property type="molecule type" value="Genomic_DNA"/>
</dbReference>
<dbReference type="GO" id="GO:0005886">
    <property type="term" value="C:plasma membrane"/>
    <property type="evidence" value="ECO:0007669"/>
    <property type="project" value="TreeGrafter"/>
</dbReference>
<dbReference type="PANTHER" id="PTHR32309:SF13">
    <property type="entry name" value="FERRIC ENTEROBACTIN TRANSPORT PROTEIN FEPE"/>
    <property type="match status" value="1"/>
</dbReference>
<comment type="caution">
    <text evidence="2">The sequence shown here is derived from an EMBL/GenBank/DDBJ whole genome shotgun (WGS) entry which is preliminary data.</text>
</comment>
<dbReference type="InterPro" id="IPR050445">
    <property type="entry name" value="Bact_polysacc_biosynth/exp"/>
</dbReference>
<dbReference type="PANTHER" id="PTHR32309">
    <property type="entry name" value="TYROSINE-PROTEIN KINASE"/>
    <property type="match status" value="1"/>
</dbReference>
<sequence>MSRPATQAAKLQRPALPDAFPTLVPPPRPADRQPAGRARFRLRHLVLTLLFAAMVPGPFGIAAWYLYTRAQNQFASRFGFVIHSESEVDGAGLLAGVSGLSALAGSGSADTDVLERYLRSRALADLMDSRFDLRQRWSAGADRDPVFAFDPEGTAEDLTRYWGRMVHVTHDIGAGLMEVEVRSFDAEGAQALARGIESAGSALINRLNAVAREDRLAHARRELRLAETRLSTARQALMTFRSRNRIVDPATDLAGEMGVIGSLQQALAEELVSAEMLTRSVRARDRSGPRDTRITQSAMRIDVIRQRIAEERAKFGGMAGGRDYALLTGDFERLSVDVEVAQQAHMLALAAYDTARASADRQTRYLATYSPPALAEAAEYPKRGRIMLGLGTGLLLAWSAVMLIVYGLRDRR</sequence>
<name>A0A917ACI0_9RHOB</name>
<evidence type="ECO:0000313" key="2">
    <source>
        <dbReference type="EMBL" id="GGE38275.1"/>
    </source>
</evidence>
<keyword evidence="1" id="KW-0472">Membrane</keyword>
<dbReference type="AlphaFoldDB" id="A0A917ACI0"/>